<comment type="caution">
    <text evidence="3">The sequence shown here is derived from an EMBL/GenBank/DDBJ whole genome shotgun (WGS) entry which is preliminary data.</text>
</comment>
<dbReference type="Proteomes" id="UP000443423">
    <property type="component" value="Unassembled WGS sequence"/>
</dbReference>
<keyword evidence="1 2" id="KW-0472">Membrane</keyword>
<dbReference type="OrthoDB" id="50443at2157"/>
<keyword evidence="2" id="KW-1133">Transmembrane helix</keyword>
<reference evidence="3 4" key="1">
    <citation type="submission" date="2019-11" db="EMBL/GenBank/DDBJ databases">
        <title>Whole genome sequence of Haloferax sp. MBLA0078.</title>
        <authorList>
            <person name="Seo M.-J."/>
            <person name="Cho E.-S."/>
        </authorList>
    </citation>
    <scope>NUCLEOTIDE SEQUENCE [LARGE SCALE GENOMIC DNA]</scope>
    <source>
        <strain evidence="3 4">MBLA0078</strain>
    </source>
</reference>
<name>A0A6A8G662_9EURY</name>
<feature type="transmembrane region" description="Helical" evidence="2">
    <location>
        <begin position="159"/>
        <end position="184"/>
    </location>
</feature>
<dbReference type="InterPro" id="IPR003784">
    <property type="entry name" value="BioY"/>
</dbReference>
<accession>A0A6A8G662</accession>
<proteinExistence type="inferred from homology"/>
<sequence length="192" mass="19181">MATEHESVELVGDELVGNVARAALFAALMGASAYVSFPNPLSPIPVTVQVLVVFLAGIFLGPIWGGASMLLYLVAGAVGAPVFAGGSAGFGALVGPTAGYLWSYPIAAAVVGTVVHGGLELGDYRVGTVRLVGAMVVGTAVIYALGVVGFAYVQNVGLVAAFWTAAAAFIPAEAFKIAAAVGIVRSDAIAAE</sequence>
<dbReference type="RefSeq" id="WP_151111066.1">
    <property type="nucleotide sequence ID" value="NZ_WKJQ01000001.1"/>
</dbReference>
<evidence type="ECO:0000256" key="2">
    <source>
        <dbReference type="SAM" id="Phobius"/>
    </source>
</evidence>
<dbReference type="GO" id="GO:0005886">
    <property type="term" value="C:plasma membrane"/>
    <property type="evidence" value="ECO:0007669"/>
    <property type="project" value="UniProtKB-SubCell"/>
</dbReference>
<dbReference type="PANTHER" id="PTHR34295:SF1">
    <property type="entry name" value="BIOTIN TRANSPORTER BIOY"/>
    <property type="match status" value="1"/>
</dbReference>
<dbReference type="PANTHER" id="PTHR34295">
    <property type="entry name" value="BIOTIN TRANSPORTER BIOY"/>
    <property type="match status" value="1"/>
</dbReference>
<comment type="similarity">
    <text evidence="1">Belongs to the BioY family.</text>
</comment>
<dbReference type="GO" id="GO:0015225">
    <property type="term" value="F:biotin transmembrane transporter activity"/>
    <property type="evidence" value="ECO:0007669"/>
    <property type="project" value="UniProtKB-UniRule"/>
</dbReference>
<feature type="transmembrane region" description="Helical" evidence="2">
    <location>
        <begin position="131"/>
        <end position="153"/>
    </location>
</feature>
<protein>
    <submittedName>
        <fullName evidence="3">Biotin transporter BioY</fullName>
    </submittedName>
</protein>
<evidence type="ECO:0000256" key="1">
    <source>
        <dbReference type="PIRNR" id="PIRNR016661"/>
    </source>
</evidence>
<dbReference type="AlphaFoldDB" id="A0A6A8G662"/>
<comment type="subcellular location">
    <subcellularLocation>
        <location evidence="1">Cell membrane</location>
        <topology evidence="1">Multi-pass membrane protein</topology>
    </subcellularLocation>
</comment>
<dbReference type="EMBL" id="WKJQ01000001">
    <property type="protein sequence ID" value="MRW96559.1"/>
    <property type="molecule type" value="Genomic_DNA"/>
</dbReference>
<dbReference type="Gene3D" id="1.10.1760.20">
    <property type="match status" value="1"/>
</dbReference>
<feature type="transmembrane region" description="Helical" evidence="2">
    <location>
        <begin position="70"/>
        <end position="94"/>
    </location>
</feature>
<feature type="transmembrane region" description="Helical" evidence="2">
    <location>
        <begin position="43"/>
        <end position="63"/>
    </location>
</feature>
<dbReference type="PIRSF" id="PIRSF016661">
    <property type="entry name" value="BioY"/>
    <property type="match status" value="1"/>
</dbReference>
<gene>
    <name evidence="3" type="ORF">GJR99_08240</name>
</gene>
<feature type="transmembrane region" description="Helical" evidence="2">
    <location>
        <begin position="19"/>
        <end position="37"/>
    </location>
</feature>
<keyword evidence="1" id="KW-1003">Cell membrane</keyword>
<evidence type="ECO:0000313" key="4">
    <source>
        <dbReference type="Proteomes" id="UP000443423"/>
    </source>
</evidence>
<dbReference type="Pfam" id="PF02632">
    <property type="entry name" value="BioY"/>
    <property type="match status" value="1"/>
</dbReference>
<feature type="transmembrane region" description="Helical" evidence="2">
    <location>
        <begin position="100"/>
        <end position="119"/>
    </location>
</feature>
<evidence type="ECO:0000313" key="3">
    <source>
        <dbReference type="EMBL" id="MRW96559.1"/>
    </source>
</evidence>
<keyword evidence="2" id="KW-0812">Transmembrane</keyword>
<organism evidence="3 4">
    <name type="scientific">Haloferax marinum</name>
    <dbReference type="NCBI Taxonomy" id="2666143"/>
    <lineage>
        <taxon>Archaea</taxon>
        <taxon>Methanobacteriati</taxon>
        <taxon>Methanobacteriota</taxon>
        <taxon>Stenosarchaea group</taxon>
        <taxon>Halobacteria</taxon>
        <taxon>Halobacteriales</taxon>
        <taxon>Haloferacaceae</taxon>
        <taxon>Haloferax</taxon>
    </lineage>
</organism>
<keyword evidence="4" id="KW-1185">Reference proteome</keyword>
<keyword evidence="1" id="KW-0813">Transport</keyword>